<sequence>MTGQAQQLTLAQLKKLRPKRLKATGEFEAVIDSLPVAFQTITLKHDAERKVYSIDARHADNSVTIKEIHIQVPDNVRQGQILDLALQEFTDVEVWYSVKSPTAHYAVSGIGGQLIILTLSAGIIKISGEIVNGVTESDPHGNQHRIKLNFDLTS</sequence>
<evidence type="ECO:0000313" key="2">
    <source>
        <dbReference type="Proteomes" id="UP000238045"/>
    </source>
</evidence>
<dbReference type="AlphaFoldDB" id="A0A2S9ET22"/>
<protein>
    <submittedName>
        <fullName evidence="1">Uncharacterized protein</fullName>
    </submittedName>
</protein>
<accession>A0A2S9ET22</accession>
<gene>
    <name evidence="1" type="ORF">CQZ99_13060</name>
</gene>
<dbReference type="RefSeq" id="WP_105697109.1">
    <property type="nucleotide sequence ID" value="NZ_CP159260.1"/>
</dbReference>
<reference evidence="1 2" key="1">
    <citation type="submission" date="2017-09" db="EMBL/GenBank/DDBJ databases">
        <title>Genomic, metabolic, and phenotypic characteristics of bacterial isolates from the natural microbiome of the model nematode Caenorhabditis elegans.</title>
        <authorList>
            <person name="Zimmermann J."/>
            <person name="Obeng N."/>
            <person name="Yang W."/>
            <person name="Obeng O."/>
            <person name="Kissoyan K."/>
            <person name="Pees B."/>
            <person name="Dirksen P."/>
            <person name="Hoppner M."/>
            <person name="Franke A."/>
            <person name="Rosenstiel P."/>
            <person name="Leippe M."/>
            <person name="Dierking K."/>
            <person name="Kaleta C."/>
            <person name="Schulenburg H."/>
        </authorList>
    </citation>
    <scope>NUCLEOTIDE SEQUENCE [LARGE SCALE GENOMIC DNA]</scope>
    <source>
        <strain evidence="1 2">MYb117</strain>
    </source>
</reference>
<name>A0A2S9ET22_9PSED</name>
<dbReference type="Proteomes" id="UP000238045">
    <property type="component" value="Unassembled WGS sequence"/>
</dbReference>
<proteinExistence type="predicted"/>
<comment type="caution">
    <text evidence="1">The sequence shown here is derived from an EMBL/GenBank/DDBJ whole genome shotgun (WGS) entry which is preliminary data.</text>
</comment>
<organism evidence="1 2">
    <name type="scientific">Pseudomonas poae</name>
    <dbReference type="NCBI Taxonomy" id="200451"/>
    <lineage>
        <taxon>Bacteria</taxon>
        <taxon>Pseudomonadati</taxon>
        <taxon>Pseudomonadota</taxon>
        <taxon>Gammaproteobacteria</taxon>
        <taxon>Pseudomonadales</taxon>
        <taxon>Pseudomonadaceae</taxon>
        <taxon>Pseudomonas</taxon>
    </lineage>
</organism>
<dbReference type="EMBL" id="PCQL01000011">
    <property type="protein sequence ID" value="PRC18871.1"/>
    <property type="molecule type" value="Genomic_DNA"/>
</dbReference>
<evidence type="ECO:0000313" key="1">
    <source>
        <dbReference type="EMBL" id="PRC18871.1"/>
    </source>
</evidence>
<keyword evidence="2" id="KW-1185">Reference proteome</keyword>